<evidence type="ECO:0000313" key="3">
    <source>
        <dbReference type="Proteomes" id="UP001291999"/>
    </source>
</evidence>
<comment type="caution">
    <text evidence="2">The sequence shown here is derived from an EMBL/GenBank/DDBJ whole genome shotgun (WGS) entry which is preliminary data.</text>
</comment>
<dbReference type="SUPFAM" id="SSF50800">
    <property type="entry name" value="PK beta-barrel domain-like"/>
    <property type="match status" value="1"/>
</dbReference>
<gene>
    <name evidence="2" type="ORF">SFC79_13290</name>
</gene>
<dbReference type="PROSITE" id="PS51340">
    <property type="entry name" value="MOSC"/>
    <property type="match status" value="1"/>
</dbReference>
<dbReference type="PANTHER" id="PTHR30212">
    <property type="entry name" value="PROTEIN YIIM"/>
    <property type="match status" value="1"/>
</dbReference>
<organism evidence="2 3">
    <name type="scientific">Nocardioides renjunii</name>
    <dbReference type="NCBI Taxonomy" id="3095075"/>
    <lineage>
        <taxon>Bacteria</taxon>
        <taxon>Bacillati</taxon>
        <taxon>Actinomycetota</taxon>
        <taxon>Actinomycetes</taxon>
        <taxon>Propionibacteriales</taxon>
        <taxon>Nocardioidaceae</taxon>
        <taxon>Nocardioides</taxon>
    </lineage>
</organism>
<proteinExistence type="predicted"/>
<protein>
    <submittedName>
        <fullName evidence="2">MOSC domain-containing protein</fullName>
    </submittedName>
</protein>
<sequence>MIREDVVPHVASVNVGLPRPAPWAGLGATGMDKAPAAGAVPVTSSGLRGDGVFDTVNHGGPDRAVSAYAREDLDHWAAQLGRSIGDGQFSENLTTVGIDQGQCLLGERWRIGDVVLEVASVRTPCNDFKTWMQRTGYDPSAWVKRFTREGRPGVYLRVLQEGLLRAGDTVAVVERPDHGITVATLFRALTVEPALLPSLLAVDGLAGHLQERIDAYMRPRARR</sequence>
<dbReference type="Proteomes" id="UP001291999">
    <property type="component" value="Unassembled WGS sequence"/>
</dbReference>
<accession>A0ABU5KCP1</accession>
<dbReference type="InterPro" id="IPR011037">
    <property type="entry name" value="Pyrv_Knase-like_insert_dom_sf"/>
</dbReference>
<dbReference type="Pfam" id="PF03473">
    <property type="entry name" value="MOSC"/>
    <property type="match status" value="1"/>
</dbReference>
<dbReference type="InterPro" id="IPR052353">
    <property type="entry name" value="Benzoxazolinone_Detox_Enz"/>
</dbReference>
<dbReference type="EMBL" id="JAXQPW010000004">
    <property type="protein sequence ID" value="MDZ5662742.1"/>
    <property type="molecule type" value="Genomic_DNA"/>
</dbReference>
<feature type="domain" description="MOSC" evidence="1">
    <location>
        <begin position="34"/>
        <end position="173"/>
    </location>
</feature>
<evidence type="ECO:0000313" key="2">
    <source>
        <dbReference type="EMBL" id="MDZ5662742.1"/>
    </source>
</evidence>
<dbReference type="PANTHER" id="PTHR30212:SF2">
    <property type="entry name" value="PROTEIN YIIM"/>
    <property type="match status" value="1"/>
</dbReference>
<dbReference type="Gene3D" id="2.40.33.20">
    <property type="entry name" value="PK beta-barrel domain-like"/>
    <property type="match status" value="1"/>
</dbReference>
<dbReference type="RefSeq" id="WP_322424709.1">
    <property type="nucleotide sequence ID" value="NZ_JAXQPW010000004.1"/>
</dbReference>
<keyword evidence="3" id="KW-1185">Reference proteome</keyword>
<reference evidence="2 3" key="1">
    <citation type="submission" date="2023-11" db="EMBL/GenBank/DDBJ databases">
        <title>Novel species in genus Nocardioides.</title>
        <authorList>
            <person name="Zhou H."/>
        </authorList>
    </citation>
    <scope>NUCLEOTIDE SEQUENCE [LARGE SCALE GENOMIC DNA]</scope>
    <source>
        <strain evidence="2 3">S-58</strain>
    </source>
</reference>
<evidence type="ECO:0000259" key="1">
    <source>
        <dbReference type="PROSITE" id="PS51340"/>
    </source>
</evidence>
<dbReference type="InterPro" id="IPR005302">
    <property type="entry name" value="MoCF_Sase_C"/>
</dbReference>
<name>A0ABU5KCP1_9ACTN</name>